<dbReference type="SUPFAM" id="SSF49764">
    <property type="entry name" value="HSP20-like chaperones"/>
    <property type="match status" value="1"/>
</dbReference>
<dbReference type="InterPro" id="IPR031107">
    <property type="entry name" value="Small_HSP"/>
</dbReference>
<dbReference type="CDD" id="cd06464">
    <property type="entry name" value="ACD_sHsps-like"/>
    <property type="match status" value="1"/>
</dbReference>
<comment type="caution">
    <text evidence="4">The sequence shown here is derived from an EMBL/GenBank/DDBJ whole genome shotgun (WGS) entry which is preliminary data.</text>
</comment>
<dbReference type="RefSeq" id="WP_109671752.1">
    <property type="nucleotide sequence ID" value="NZ_QGDT01000001.1"/>
</dbReference>
<dbReference type="InterPro" id="IPR002068">
    <property type="entry name" value="A-crystallin/Hsp20_dom"/>
</dbReference>
<dbReference type="AlphaFoldDB" id="A0A316APZ0"/>
<gene>
    <name evidence="4" type="ORF">CLV98_1019</name>
</gene>
<keyword evidence="5" id="KW-1185">Reference proteome</keyword>
<evidence type="ECO:0000256" key="2">
    <source>
        <dbReference type="RuleBase" id="RU003616"/>
    </source>
</evidence>
<reference evidence="4 5" key="1">
    <citation type="submission" date="2018-03" db="EMBL/GenBank/DDBJ databases">
        <title>Genomic Encyclopedia of Archaeal and Bacterial Type Strains, Phase II (KMG-II): from individual species to whole genera.</title>
        <authorList>
            <person name="Goeker M."/>
        </authorList>
    </citation>
    <scope>NUCLEOTIDE SEQUENCE [LARGE SCALE GENOMIC DNA]</scope>
    <source>
        <strain evidence="4 5">DSM 100346</strain>
    </source>
</reference>
<evidence type="ECO:0000259" key="3">
    <source>
        <dbReference type="PROSITE" id="PS01031"/>
    </source>
</evidence>
<accession>A0A316APZ0</accession>
<evidence type="ECO:0000313" key="5">
    <source>
        <dbReference type="Proteomes" id="UP000245880"/>
    </source>
</evidence>
<dbReference type="PANTHER" id="PTHR11527">
    <property type="entry name" value="HEAT-SHOCK PROTEIN 20 FAMILY MEMBER"/>
    <property type="match status" value="1"/>
</dbReference>
<protein>
    <submittedName>
        <fullName evidence="4">HSP20 family protein</fullName>
    </submittedName>
</protein>
<dbReference type="Proteomes" id="UP000245880">
    <property type="component" value="Unassembled WGS sequence"/>
</dbReference>
<dbReference type="Pfam" id="PF00011">
    <property type="entry name" value="HSP20"/>
    <property type="match status" value="1"/>
</dbReference>
<evidence type="ECO:0000256" key="1">
    <source>
        <dbReference type="PROSITE-ProRule" id="PRU00285"/>
    </source>
</evidence>
<proteinExistence type="inferred from homology"/>
<evidence type="ECO:0000313" key="4">
    <source>
        <dbReference type="EMBL" id="PWJ59835.1"/>
    </source>
</evidence>
<sequence length="143" mass="16013">MSTLVKSHFATPGYLNSVLGKDFFNDFGSATLGSHIPALNVFESKEGFQIQVVAPGLEKADFKLNLEKNRLTISVQKEKEEQEVEGKYTRREFKVGSFQRSFNLPDSVDEDKVAASYEAGILTVSLPKKEEAKEKPAREIEIQ</sequence>
<feature type="domain" description="SHSP" evidence="3">
    <location>
        <begin position="30"/>
        <end position="143"/>
    </location>
</feature>
<dbReference type="EMBL" id="QGDT01000001">
    <property type="protein sequence ID" value="PWJ59835.1"/>
    <property type="molecule type" value="Genomic_DNA"/>
</dbReference>
<name>A0A316APZ0_9BACT</name>
<dbReference type="Gene3D" id="2.60.40.790">
    <property type="match status" value="1"/>
</dbReference>
<dbReference type="OrthoDB" id="9814487at2"/>
<dbReference type="InterPro" id="IPR008978">
    <property type="entry name" value="HSP20-like_chaperone"/>
</dbReference>
<comment type="similarity">
    <text evidence="1 2">Belongs to the small heat shock protein (HSP20) family.</text>
</comment>
<organism evidence="4 5">
    <name type="scientific">Dyadobacter jejuensis</name>
    <dbReference type="NCBI Taxonomy" id="1082580"/>
    <lineage>
        <taxon>Bacteria</taxon>
        <taxon>Pseudomonadati</taxon>
        <taxon>Bacteroidota</taxon>
        <taxon>Cytophagia</taxon>
        <taxon>Cytophagales</taxon>
        <taxon>Spirosomataceae</taxon>
        <taxon>Dyadobacter</taxon>
    </lineage>
</organism>
<dbReference type="PROSITE" id="PS01031">
    <property type="entry name" value="SHSP"/>
    <property type="match status" value="1"/>
</dbReference>